<dbReference type="SUPFAM" id="SSF57845">
    <property type="entry name" value="B-box zinc-binding domain"/>
    <property type="match status" value="1"/>
</dbReference>
<evidence type="ECO:0000256" key="1">
    <source>
        <dbReference type="PROSITE-ProRule" id="PRU00024"/>
    </source>
</evidence>
<proteinExistence type="predicted"/>
<dbReference type="SUPFAM" id="SSF101898">
    <property type="entry name" value="NHL repeat"/>
    <property type="match status" value="1"/>
</dbReference>
<dbReference type="EnsemblMetazoa" id="G31197.7">
    <property type="protein sequence ID" value="G31197.7:cds"/>
    <property type="gene ID" value="G31197"/>
</dbReference>
<sequence length="553" mass="62721">MDPWRSAQDVLRCDLCETPVPPYYCDLCSINLCKKCAGEHLLDEAKEHKVVPIKQRRFTSSFPKCPKHSTKHCELHCEQCDVAICVQCASDAKHRGHEFVDMVKALRTKKEVLRRDFQELEKLIYPKYQEIASDIPIQKADLKKNSQQLTTAINKHGEDLQKEIETIIKKLKSNLDEMDSKHLDLLNKQEGEIKQRINDIEQSIATLKTLLDSSDVSLVSTYKSRNAEFRRLPPKLKVSLPNFTPQKINTEQFYKQFGSLSALLVSKEAQSLESPETVAHSDRPMLDEPKTLVAIDTGYGYLASVCCLSDDNIWNSGTDKIMKLYSLKGELQKSINTKSVNWPSDIAVTRSGDLVYADYLDGSLNLVKNEQIQEVVKVQGWKPRYVCSTTSGDLLAVMINDKEDQAKVVRYSGNKEKQSIQFNGEGQPLFSSGRHTKYINENKNLDICVADYAAGSVVVVNRAGKLRFTYKGHSSTAKKSFQPRGITSDSQSRILTADCENDCIHLLDQDGQFLRYIDNCDLHGPWGLCVDSRDNFFVAEYETSKLKQIQYYT</sequence>
<keyword evidence="2" id="KW-0175">Coiled coil</keyword>
<dbReference type="SMART" id="SM00336">
    <property type="entry name" value="BBOX"/>
    <property type="match status" value="2"/>
</dbReference>
<dbReference type="Gene3D" id="2.120.10.30">
    <property type="entry name" value="TolB, C-terminal domain"/>
    <property type="match status" value="1"/>
</dbReference>
<dbReference type="Gene3D" id="3.30.160.60">
    <property type="entry name" value="Classic Zinc Finger"/>
    <property type="match status" value="1"/>
</dbReference>
<dbReference type="EnsemblMetazoa" id="G31197.2">
    <property type="protein sequence ID" value="G31197.2:cds"/>
    <property type="gene ID" value="G31197"/>
</dbReference>
<dbReference type="InterPro" id="IPR000315">
    <property type="entry name" value="Znf_B-box"/>
</dbReference>
<dbReference type="AlphaFoldDB" id="A0A8W8M6J8"/>
<dbReference type="PANTHER" id="PTHR25462:SF296">
    <property type="entry name" value="MEIOTIC P26, ISOFORM F"/>
    <property type="match status" value="1"/>
</dbReference>
<feature type="domain" description="B box-type" evidence="3">
    <location>
        <begin position="60"/>
        <end position="102"/>
    </location>
</feature>
<name>A0A8W8M6J8_MAGGI</name>
<organism evidence="4 5">
    <name type="scientific">Magallana gigas</name>
    <name type="common">Pacific oyster</name>
    <name type="synonym">Crassostrea gigas</name>
    <dbReference type="NCBI Taxonomy" id="29159"/>
    <lineage>
        <taxon>Eukaryota</taxon>
        <taxon>Metazoa</taxon>
        <taxon>Spiralia</taxon>
        <taxon>Lophotrochozoa</taxon>
        <taxon>Mollusca</taxon>
        <taxon>Bivalvia</taxon>
        <taxon>Autobranchia</taxon>
        <taxon>Pteriomorphia</taxon>
        <taxon>Ostreida</taxon>
        <taxon>Ostreoidea</taxon>
        <taxon>Ostreidae</taxon>
        <taxon>Magallana</taxon>
    </lineage>
</organism>
<dbReference type="InterPro" id="IPR047153">
    <property type="entry name" value="TRIM45/56/19-like"/>
</dbReference>
<evidence type="ECO:0000313" key="5">
    <source>
        <dbReference type="Proteomes" id="UP000005408"/>
    </source>
</evidence>
<dbReference type="EnsemblMetazoa" id="G31197.6">
    <property type="protein sequence ID" value="G31197.6:cds"/>
    <property type="gene ID" value="G31197"/>
</dbReference>
<dbReference type="EnsemblMetazoa" id="G31197.4">
    <property type="protein sequence ID" value="G31197.4:cds"/>
    <property type="gene ID" value="G31197"/>
</dbReference>
<reference evidence="4" key="1">
    <citation type="submission" date="2022-08" db="UniProtKB">
        <authorList>
            <consortium name="EnsemblMetazoa"/>
        </authorList>
    </citation>
    <scope>IDENTIFICATION</scope>
    <source>
        <strain evidence="4">05x7-T-G4-1.051#20</strain>
    </source>
</reference>
<keyword evidence="1" id="KW-0479">Metal-binding</keyword>
<protein>
    <recommendedName>
        <fullName evidence="3">B box-type domain-containing protein</fullName>
    </recommendedName>
</protein>
<dbReference type="GO" id="GO:0061630">
    <property type="term" value="F:ubiquitin protein ligase activity"/>
    <property type="evidence" value="ECO:0007669"/>
    <property type="project" value="TreeGrafter"/>
</dbReference>
<keyword evidence="1" id="KW-0863">Zinc-finger</keyword>
<dbReference type="Proteomes" id="UP000005408">
    <property type="component" value="Unassembled WGS sequence"/>
</dbReference>
<keyword evidence="1" id="KW-0862">Zinc</keyword>
<dbReference type="InterPro" id="IPR011042">
    <property type="entry name" value="6-blade_b-propeller_TolB-like"/>
</dbReference>
<dbReference type="GO" id="GO:0008270">
    <property type="term" value="F:zinc ion binding"/>
    <property type="evidence" value="ECO:0007669"/>
    <property type="project" value="UniProtKB-KW"/>
</dbReference>
<dbReference type="Pfam" id="PF00643">
    <property type="entry name" value="zf-B_box"/>
    <property type="match status" value="1"/>
</dbReference>
<dbReference type="EnsemblMetazoa" id="G31197.5">
    <property type="protein sequence ID" value="G31197.5:cds"/>
    <property type="gene ID" value="G31197"/>
</dbReference>
<feature type="coiled-coil region" evidence="2">
    <location>
        <begin position="161"/>
        <end position="203"/>
    </location>
</feature>
<evidence type="ECO:0000313" key="4">
    <source>
        <dbReference type="EnsemblMetazoa" id="G31197.5:cds"/>
    </source>
</evidence>
<dbReference type="CDD" id="cd19756">
    <property type="entry name" value="Bbox2"/>
    <property type="match status" value="1"/>
</dbReference>
<keyword evidence="5" id="KW-1185">Reference proteome</keyword>
<evidence type="ECO:0000256" key="2">
    <source>
        <dbReference type="SAM" id="Coils"/>
    </source>
</evidence>
<dbReference type="PANTHER" id="PTHR25462">
    <property type="entry name" value="BONUS, ISOFORM C-RELATED"/>
    <property type="match status" value="1"/>
</dbReference>
<accession>A0A8W8M6J8</accession>
<dbReference type="EnsemblMetazoa" id="G31197.3">
    <property type="protein sequence ID" value="G31197.3:cds"/>
    <property type="gene ID" value="G31197"/>
</dbReference>
<evidence type="ECO:0000259" key="3">
    <source>
        <dbReference type="PROSITE" id="PS50119"/>
    </source>
</evidence>
<feature type="domain" description="B box-type" evidence="3">
    <location>
        <begin position="8"/>
        <end position="53"/>
    </location>
</feature>
<dbReference type="PROSITE" id="PS50119">
    <property type="entry name" value="ZF_BBOX"/>
    <property type="match status" value="2"/>
</dbReference>